<gene>
    <name evidence="2" type="ORF">K432DRAFT_68095</name>
</gene>
<dbReference type="EMBL" id="KV745004">
    <property type="protein sequence ID" value="OCK79462.1"/>
    <property type="molecule type" value="Genomic_DNA"/>
</dbReference>
<dbReference type="SUPFAM" id="SSF57959">
    <property type="entry name" value="Leucine zipper domain"/>
    <property type="match status" value="1"/>
</dbReference>
<dbReference type="InterPro" id="IPR004827">
    <property type="entry name" value="bZIP"/>
</dbReference>
<feature type="domain" description="BZIP" evidence="1">
    <location>
        <begin position="45"/>
        <end position="85"/>
    </location>
</feature>
<evidence type="ECO:0000259" key="1">
    <source>
        <dbReference type="Pfam" id="PF07716"/>
    </source>
</evidence>
<sequence>MFKTLSVVGGGADDVFSNTPLDFDISYDQNRNLLWPAVGYEKFDSNRVAASRCHSKRKVWVQGLEEELQVTQKGNADLRSQVAMLPCCCCILDLYHRS</sequence>
<reference evidence="2 3" key="1">
    <citation type="journal article" date="2016" name="Nat. Commun.">
        <title>Ectomycorrhizal ecology is imprinted in the genome of the dominant symbiotic fungus Cenococcum geophilum.</title>
        <authorList>
            <consortium name="DOE Joint Genome Institute"/>
            <person name="Peter M."/>
            <person name="Kohler A."/>
            <person name="Ohm R.A."/>
            <person name="Kuo A."/>
            <person name="Krutzmann J."/>
            <person name="Morin E."/>
            <person name="Arend M."/>
            <person name="Barry K.W."/>
            <person name="Binder M."/>
            <person name="Choi C."/>
            <person name="Clum A."/>
            <person name="Copeland A."/>
            <person name="Grisel N."/>
            <person name="Haridas S."/>
            <person name="Kipfer T."/>
            <person name="LaButti K."/>
            <person name="Lindquist E."/>
            <person name="Lipzen A."/>
            <person name="Maire R."/>
            <person name="Meier B."/>
            <person name="Mihaltcheva S."/>
            <person name="Molinier V."/>
            <person name="Murat C."/>
            <person name="Poggeler S."/>
            <person name="Quandt C.A."/>
            <person name="Sperisen C."/>
            <person name="Tritt A."/>
            <person name="Tisserant E."/>
            <person name="Crous P.W."/>
            <person name="Henrissat B."/>
            <person name="Nehls U."/>
            <person name="Egli S."/>
            <person name="Spatafora J.W."/>
            <person name="Grigoriev I.V."/>
            <person name="Martin F.M."/>
        </authorList>
    </citation>
    <scope>NUCLEOTIDE SEQUENCE [LARGE SCALE GENOMIC DNA]</scope>
    <source>
        <strain evidence="2 3">CBS 459.81</strain>
    </source>
</reference>
<proteinExistence type="predicted"/>
<protein>
    <recommendedName>
        <fullName evidence="1">BZIP domain-containing protein</fullName>
    </recommendedName>
</protein>
<evidence type="ECO:0000313" key="2">
    <source>
        <dbReference type="EMBL" id="OCK79462.1"/>
    </source>
</evidence>
<evidence type="ECO:0000313" key="3">
    <source>
        <dbReference type="Proteomes" id="UP000250266"/>
    </source>
</evidence>
<keyword evidence="3" id="KW-1185">Reference proteome</keyword>
<dbReference type="AlphaFoldDB" id="A0A8E2E8R7"/>
<dbReference type="CDD" id="cd14687">
    <property type="entry name" value="bZIP_ATF2"/>
    <property type="match status" value="1"/>
</dbReference>
<organism evidence="2 3">
    <name type="scientific">Lepidopterella palustris CBS 459.81</name>
    <dbReference type="NCBI Taxonomy" id="1314670"/>
    <lineage>
        <taxon>Eukaryota</taxon>
        <taxon>Fungi</taxon>
        <taxon>Dikarya</taxon>
        <taxon>Ascomycota</taxon>
        <taxon>Pezizomycotina</taxon>
        <taxon>Dothideomycetes</taxon>
        <taxon>Pleosporomycetidae</taxon>
        <taxon>Mytilinidiales</taxon>
        <taxon>Argynnaceae</taxon>
        <taxon>Lepidopterella</taxon>
    </lineage>
</organism>
<dbReference type="Gene3D" id="1.20.5.170">
    <property type="match status" value="1"/>
</dbReference>
<dbReference type="GO" id="GO:0003700">
    <property type="term" value="F:DNA-binding transcription factor activity"/>
    <property type="evidence" value="ECO:0007669"/>
    <property type="project" value="InterPro"/>
</dbReference>
<dbReference type="Pfam" id="PF07716">
    <property type="entry name" value="bZIP_2"/>
    <property type="match status" value="1"/>
</dbReference>
<dbReference type="Proteomes" id="UP000250266">
    <property type="component" value="Unassembled WGS sequence"/>
</dbReference>
<accession>A0A8E2E8R7</accession>
<name>A0A8E2E8R7_9PEZI</name>
<dbReference type="InterPro" id="IPR046347">
    <property type="entry name" value="bZIP_sf"/>
</dbReference>